<sequence>MCSHRRGALGESILLSTQLLTDGDTPTNNRTATPYPSTLFSILPTPVFTAAHPTAVDPWYRSNEVGAAVREVLRQSSPGGEPQWTRGTFGAVPAMVKYNGMTEMNTTGNGNQVGVVTHRRSMMLPQDGGNWSGR</sequence>
<gene>
    <name evidence="1" type="ORF">ADEAN_000113700</name>
</gene>
<reference evidence="1 2" key="1">
    <citation type="submission" date="2020-08" db="EMBL/GenBank/DDBJ databases">
        <authorList>
            <person name="Newling K."/>
            <person name="Davey J."/>
            <person name="Forrester S."/>
        </authorList>
    </citation>
    <scope>NUCLEOTIDE SEQUENCE [LARGE SCALE GENOMIC DNA]</scope>
    <source>
        <strain evidence="2">Crithidia deanei Carvalho (ATCC PRA-265)</strain>
    </source>
</reference>
<evidence type="ECO:0000313" key="2">
    <source>
        <dbReference type="Proteomes" id="UP000515908"/>
    </source>
</evidence>
<keyword evidence="2" id="KW-1185">Reference proteome</keyword>
<dbReference type="Proteomes" id="UP000515908">
    <property type="component" value="Chromosome 02"/>
</dbReference>
<protein>
    <submittedName>
        <fullName evidence="1">Uncharacterized protein</fullName>
    </submittedName>
</protein>
<proteinExistence type="predicted"/>
<dbReference type="EMBL" id="LR877146">
    <property type="protein sequence ID" value="CAD2213694.1"/>
    <property type="molecule type" value="Genomic_DNA"/>
</dbReference>
<dbReference type="VEuPathDB" id="TriTrypDB:ADEAN_000113700"/>
<name>A0A7G2C359_9TRYP</name>
<dbReference type="AlphaFoldDB" id="A0A7G2C359"/>
<organism evidence="1 2">
    <name type="scientific">Angomonas deanei</name>
    <dbReference type="NCBI Taxonomy" id="59799"/>
    <lineage>
        <taxon>Eukaryota</taxon>
        <taxon>Discoba</taxon>
        <taxon>Euglenozoa</taxon>
        <taxon>Kinetoplastea</taxon>
        <taxon>Metakinetoplastina</taxon>
        <taxon>Trypanosomatida</taxon>
        <taxon>Trypanosomatidae</taxon>
        <taxon>Strigomonadinae</taxon>
        <taxon>Angomonas</taxon>
    </lineage>
</organism>
<accession>A0A7G2C359</accession>
<evidence type="ECO:0000313" key="1">
    <source>
        <dbReference type="EMBL" id="CAD2213694.1"/>
    </source>
</evidence>